<dbReference type="EMBL" id="UINC01001881">
    <property type="protein sequence ID" value="SUZ90286.1"/>
    <property type="molecule type" value="Genomic_DNA"/>
</dbReference>
<feature type="non-terminal residue" evidence="2">
    <location>
        <position position="1"/>
    </location>
</feature>
<organism evidence="2">
    <name type="scientific">marine metagenome</name>
    <dbReference type="NCBI Taxonomy" id="408172"/>
    <lineage>
        <taxon>unclassified sequences</taxon>
        <taxon>metagenomes</taxon>
        <taxon>ecological metagenomes</taxon>
    </lineage>
</organism>
<reference evidence="2" key="1">
    <citation type="submission" date="2018-05" db="EMBL/GenBank/DDBJ databases">
        <authorList>
            <person name="Lanie J.A."/>
            <person name="Ng W.-L."/>
            <person name="Kazmierczak K.M."/>
            <person name="Andrzejewski T.M."/>
            <person name="Davidsen T.M."/>
            <person name="Wayne K.J."/>
            <person name="Tettelin H."/>
            <person name="Glass J.I."/>
            <person name="Rusch D."/>
            <person name="Podicherti R."/>
            <person name="Tsui H.-C.T."/>
            <person name="Winkler M.E."/>
        </authorList>
    </citation>
    <scope>NUCLEOTIDE SEQUENCE</scope>
</reference>
<evidence type="ECO:0000256" key="1">
    <source>
        <dbReference type="SAM" id="Phobius"/>
    </source>
</evidence>
<keyword evidence="1" id="KW-1133">Transmembrane helix</keyword>
<feature type="non-terminal residue" evidence="2">
    <location>
        <position position="31"/>
    </location>
</feature>
<gene>
    <name evidence="2" type="ORF">METZ01_LOCUS43140</name>
</gene>
<sequence>VVYWPEGYRTMLSAFWASGLIITGSRSVARP</sequence>
<keyword evidence="1" id="KW-0812">Transmembrane</keyword>
<dbReference type="AlphaFoldDB" id="A0A381RER2"/>
<proteinExistence type="predicted"/>
<keyword evidence="1" id="KW-0472">Membrane</keyword>
<name>A0A381RER2_9ZZZZ</name>
<evidence type="ECO:0000313" key="2">
    <source>
        <dbReference type="EMBL" id="SUZ90286.1"/>
    </source>
</evidence>
<accession>A0A381RER2</accession>
<feature type="transmembrane region" description="Helical" evidence="1">
    <location>
        <begin position="12"/>
        <end position="29"/>
    </location>
</feature>
<protein>
    <submittedName>
        <fullName evidence="2">Uncharacterized protein</fullName>
    </submittedName>
</protein>